<keyword evidence="3" id="KW-1003">Cell membrane</keyword>
<gene>
    <name evidence="9" type="ORF">NE695_03330</name>
</gene>
<dbReference type="EMBL" id="JANFZH010000005">
    <property type="protein sequence ID" value="MCQ4838946.1"/>
    <property type="molecule type" value="Genomic_DNA"/>
</dbReference>
<evidence type="ECO:0000313" key="10">
    <source>
        <dbReference type="Proteomes" id="UP001524473"/>
    </source>
</evidence>
<feature type="transmembrane region" description="Helical" evidence="7">
    <location>
        <begin position="88"/>
        <end position="111"/>
    </location>
</feature>
<evidence type="ECO:0000256" key="1">
    <source>
        <dbReference type="ARBA" id="ARBA00004651"/>
    </source>
</evidence>
<evidence type="ECO:0000256" key="2">
    <source>
        <dbReference type="ARBA" id="ARBA00022448"/>
    </source>
</evidence>
<evidence type="ECO:0000256" key="7">
    <source>
        <dbReference type="RuleBase" id="RU363032"/>
    </source>
</evidence>
<proteinExistence type="inferred from homology"/>
<evidence type="ECO:0000256" key="4">
    <source>
        <dbReference type="ARBA" id="ARBA00022692"/>
    </source>
</evidence>
<feature type="domain" description="ABC transmembrane type-1" evidence="8">
    <location>
        <begin position="85"/>
        <end position="296"/>
    </location>
</feature>
<dbReference type="InterPro" id="IPR051393">
    <property type="entry name" value="ABC_transporter_permease"/>
</dbReference>
<dbReference type="PANTHER" id="PTHR30193">
    <property type="entry name" value="ABC TRANSPORTER PERMEASE PROTEIN"/>
    <property type="match status" value="1"/>
</dbReference>
<feature type="transmembrane region" description="Helical" evidence="7">
    <location>
        <begin position="27"/>
        <end position="52"/>
    </location>
</feature>
<dbReference type="SUPFAM" id="SSF161098">
    <property type="entry name" value="MetI-like"/>
    <property type="match status" value="1"/>
</dbReference>
<dbReference type="InterPro" id="IPR000515">
    <property type="entry name" value="MetI-like"/>
</dbReference>
<keyword evidence="10" id="KW-1185">Reference proteome</keyword>
<dbReference type="InterPro" id="IPR035906">
    <property type="entry name" value="MetI-like_sf"/>
</dbReference>
<name>A0ABT1RW93_9FIRM</name>
<protein>
    <submittedName>
        <fullName evidence="9">Sugar ABC transporter permease</fullName>
    </submittedName>
</protein>
<keyword evidence="2 7" id="KW-0813">Transport</keyword>
<evidence type="ECO:0000313" key="9">
    <source>
        <dbReference type="EMBL" id="MCQ4838946.1"/>
    </source>
</evidence>
<dbReference type="Pfam" id="PF00528">
    <property type="entry name" value="BPD_transp_1"/>
    <property type="match status" value="1"/>
</dbReference>
<dbReference type="PROSITE" id="PS50928">
    <property type="entry name" value="ABC_TM1"/>
    <property type="match status" value="1"/>
</dbReference>
<keyword evidence="5 7" id="KW-1133">Transmembrane helix</keyword>
<evidence type="ECO:0000256" key="6">
    <source>
        <dbReference type="ARBA" id="ARBA00023136"/>
    </source>
</evidence>
<comment type="similarity">
    <text evidence="7">Belongs to the binding-protein-dependent transport system permease family.</text>
</comment>
<reference evidence="9 10" key="1">
    <citation type="submission" date="2022-06" db="EMBL/GenBank/DDBJ databases">
        <title>Isolation of gut microbiota from human fecal samples.</title>
        <authorList>
            <person name="Pamer E.G."/>
            <person name="Barat B."/>
            <person name="Waligurski E."/>
            <person name="Medina S."/>
            <person name="Paddock L."/>
            <person name="Mostad J."/>
        </authorList>
    </citation>
    <scope>NUCLEOTIDE SEQUENCE [LARGE SCALE GENOMIC DNA]</scope>
    <source>
        <strain evidence="9 10">DFI.9.73</strain>
    </source>
</reference>
<dbReference type="CDD" id="cd06261">
    <property type="entry name" value="TM_PBP2"/>
    <property type="match status" value="1"/>
</dbReference>
<organism evidence="9 10">
    <name type="scientific">Neglectibacter timonensis</name>
    <dbReference type="NCBI Taxonomy" id="1776382"/>
    <lineage>
        <taxon>Bacteria</taxon>
        <taxon>Bacillati</taxon>
        <taxon>Bacillota</taxon>
        <taxon>Clostridia</taxon>
        <taxon>Eubacteriales</taxon>
        <taxon>Oscillospiraceae</taxon>
        <taxon>Neglectibacter</taxon>
    </lineage>
</organism>
<feature type="transmembrane region" description="Helical" evidence="7">
    <location>
        <begin position="171"/>
        <end position="192"/>
    </location>
</feature>
<feature type="transmembrane region" description="Helical" evidence="7">
    <location>
        <begin position="123"/>
        <end position="143"/>
    </location>
</feature>
<evidence type="ECO:0000256" key="3">
    <source>
        <dbReference type="ARBA" id="ARBA00022475"/>
    </source>
</evidence>
<dbReference type="PANTHER" id="PTHR30193:SF37">
    <property type="entry name" value="INNER MEMBRANE ABC TRANSPORTER PERMEASE PROTEIN YCJO"/>
    <property type="match status" value="1"/>
</dbReference>
<dbReference type="Proteomes" id="UP001524473">
    <property type="component" value="Unassembled WGS sequence"/>
</dbReference>
<dbReference type="Gene3D" id="1.10.3720.10">
    <property type="entry name" value="MetI-like"/>
    <property type="match status" value="1"/>
</dbReference>
<comment type="subcellular location">
    <subcellularLocation>
        <location evidence="1 7">Cell membrane</location>
        <topology evidence="1 7">Multi-pass membrane protein</topology>
    </subcellularLocation>
</comment>
<keyword evidence="6 7" id="KW-0472">Membrane</keyword>
<evidence type="ECO:0000256" key="5">
    <source>
        <dbReference type="ARBA" id="ARBA00022989"/>
    </source>
</evidence>
<feature type="transmembrane region" description="Helical" evidence="7">
    <location>
        <begin position="276"/>
        <end position="296"/>
    </location>
</feature>
<accession>A0ABT1RW93</accession>
<sequence length="307" mass="34974">MSMSKIKMPDKGKRVRASKLERRDYKWIYLFLLPSVVMFLMFYFVPILTMFFTSFTKWDGFNAPVFNGLDNYTRLFSNPAFVISVRNLIAWSLIGIFLHVGFGVLVALILYHKPRGWKFTRAVFMIPNVISAAAWALIYKFIFNNEMGVLNNLIRMISPDFNVQWFYTSPYAFWAITFTWLFYAVIVTLVVLGDLMAIPEELNEAARIDGANQWQITTRIHLPLCRNAIGTSIICTVTSRVAMYEAIQLTTAGGPGDDTMNTPLILVKAIMDMNNGYANAAGVVMFLIGVIIMVIINKVMKMNEPVY</sequence>
<comment type="caution">
    <text evidence="9">The sequence shown here is derived from an EMBL/GenBank/DDBJ whole genome shotgun (WGS) entry which is preliminary data.</text>
</comment>
<evidence type="ECO:0000259" key="8">
    <source>
        <dbReference type="PROSITE" id="PS50928"/>
    </source>
</evidence>
<keyword evidence="4 7" id="KW-0812">Transmembrane</keyword>